<dbReference type="PANTHER" id="PTHR43630:SF2">
    <property type="entry name" value="GLYCOSYLTRANSFERASE"/>
    <property type="match status" value="1"/>
</dbReference>
<evidence type="ECO:0000256" key="3">
    <source>
        <dbReference type="PROSITE-ProRule" id="PRU00339"/>
    </source>
</evidence>
<organism evidence="5 6">
    <name type="scientific">Oceanobacillus locisalsi</name>
    <dbReference type="NCBI Taxonomy" id="546107"/>
    <lineage>
        <taxon>Bacteria</taxon>
        <taxon>Bacillati</taxon>
        <taxon>Bacillota</taxon>
        <taxon>Bacilli</taxon>
        <taxon>Bacillales</taxon>
        <taxon>Bacillaceae</taxon>
        <taxon>Oceanobacillus</taxon>
    </lineage>
</organism>
<dbReference type="Pfam" id="PF07719">
    <property type="entry name" value="TPR_2"/>
    <property type="match status" value="1"/>
</dbReference>
<dbReference type="CDD" id="cd02511">
    <property type="entry name" value="Beta4Glucosyltransferase"/>
    <property type="match status" value="1"/>
</dbReference>
<keyword evidence="2 3" id="KW-0802">TPR repeat</keyword>
<dbReference type="PROSITE" id="PS50005">
    <property type="entry name" value="TPR"/>
    <property type="match status" value="1"/>
</dbReference>
<evidence type="ECO:0000256" key="1">
    <source>
        <dbReference type="ARBA" id="ARBA00022737"/>
    </source>
</evidence>
<accession>A0ABW3NDV6</accession>
<dbReference type="GO" id="GO:0016757">
    <property type="term" value="F:glycosyltransferase activity"/>
    <property type="evidence" value="ECO:0007669"/>
    <property type="project" value="UniProtKB-KW"/>
</dbReference>
<dbReference type="InterPro" id="IPR013105">
    <property type="entry name" value="TPR_2"/>
</dbReference>
<keyword evidence="5" id="KW-0328">Glycosyltransferase</keyword>
<evidence type="ECO:0000313" key="5">
    <source>
        <dbReference type="EMBL" id="MFD1065859.1"/>
    </source>
</evidence>
<sequence length="341" mass="39673">MESRPAITLCMIVKNEEAFLKKCLSSVQNFADEIIIVDTGSTDGSIRIAEKFNAKIYHYKWDDHFAKARNEGITKAANEWILWLDADECLDIQHPETFKKALANRKANILSLPITNFTGNHLHSDDLTSYIHYQPRLFRNHQGIHFIHRIHETLDAEPEKMTTDILDLPILHYGYIHEVTEKKDKSSRNKRLLELEAAKETHSPWVTYHLASEYYRDKAYKQAFDYVNQSIYMFLLEGRKPPSILYKLKYDILVQTNSIDQALPGIEKALLLYPDYVDLHFYKGLILFQQADYQAALACFETCLDLRENHPDYLILQGVGSFRAAHYKNLCIEKLNTLDKN</sequence>
<dbReference type="EMBL" id="JBHTKK010000006">
    <property type="protein sequence ID" value="MFD1065859.1"/>
    <property type="molecule type" value="Genomic_DNA"/>
</dbReference>
<dbReference type="EC" id="2.4.-.-" evidence="5"/>
<dbReference type="Proteomes" id="UP001597041">
    <property type="component" value="Unassembled WGS sequence"/>
</dbReference>
<keyword evidence="5" id="KW-0808">Transferase</keyword>
<dbReference type="SUPFAM" id="SSF48452">
    <property type="entry name" value="TPR-like"/>
    <property type="match status" value="1"/>
</dbReference>
<dbReference type="Pfam" id="PF00535">
    <property type="entry name" value="Glycos_transf_2"/>
    <property type="match status" value="1"/>
</dbReference>
<proteinExistence type="predicted"/>
<evidence type="ECO:0000259" key="4">
    <source>
        <dbReference type="Pfam" id="PF00535"/>
    </source>
</evidence>
<dbReference type="InterPro" id="IPR001173">
    <property type="entry name" value="Glyco_trans_2-like"/>
</dbReference>
<gene>
    <name evidence="5" type="ORF">ACFQ19_07460</name>
</gene>
<dbReference type="InterPro" id="IPR019734">
    <property type="entry name" value="TPR_rpt"/>
</dbReference>
<keyword evidence="1" id="KW-0677">Repeat</keyword>
<dbReference type="PANTHER" id="PTHR43630">
    <property type="entry name" value="POLY-BETA-1,6-N-ACETYL-D-GLUCOSAMINE SYNTHASE"/>
    <property type="match status" value="1"/>
</dbReference>
<dbReference type="InterPro" id="IPR011990">
    <property type="entry name" value="TPR-like_helical_dom_sf"/>
</dbReference>
<feature type="repeat" description="TPR" evidence="3">
    <location>
        <begin position="277"/>
        <end position="310"/>
    </location>
</feature>
<reference evidence="6" key="1">
    <citation type="journal article" date="2019" name="Int. J. Syst. Evol. Microbiol.">
        <title>The Global Catalogue of Microorganisms (GCM) 10K type strain sequencing project: providing services to taxonomists for standard genome sequencing and annotation.</title>
        <authorList>
            <consortium name="The Broad Institute Genomics Platform"/>
            <consortium name="The Broad Institute Genome Sequencing Center for Infectious Disease"/>
            <person name="Wu L."/>
            <person name="Ma J."/>
        </authorList>
    </citation>
    <scope>NUCLEOTIDE SEQUENCE [LARGE SCALE GENOMIC DNA]</scope>
    <source>
        <strain evidence="6">CCUG 56608</strain>
    </source>
</reference>
<evidence type="ECO:0000313" key="6">
    <source>
        <dbReference type="Proteomes" id="UP001597041"/>
    </source>
</evidence>
<feature type="domain" description="Glycosyltransferase 2-like" evidence="4">
    <location>
        <begin position="9"/>
        <end position="127"/>
    </location>
</feature>
<dbReference type="SUPFAM" id="SSF53448">
    <property type="entry name" value="Nucleotide-diphospho-sugar transferases"/>
    <property type="match status" value="1"/>
</dbReference>
<dbReference type="SMART" id="SM00028">
    <property type="entry name" value="TPR"/>
    <property type="match status" value="2"/>
</dbReference>
<comment type="caution">
    <text evidence="5">The sequence shown here is derived from an EMBL/GenBank/DDBJ whole genome shotgun (WGS) entry which is preliminary data.</text>
</comment>
<protein>
    <submittedName>
        <fullName evidence="5">Glycosyltransferase</fullName>
        <ecNumber evidence="5">2.4.-.-</ecNumber>
    </submittedName>
</protein>
<dbReference type="Gene3D" id="3.90.550.10">
    <property type="entry name" value="Spore Coat Polysaccharide Biosynthesis Protein SpsA, Chain A"/>
    <property type="match status" value="1"/>
</dbReference>
<evidence type="ECO:0000256" key="2">
    <source>
        <dbReference type="ARBA" id="ARBA00022803"/>
    </source>
</evidence>
<name>A0ABW3NDV6_9BACI</name>
<dbReference type="InterPro" id="IPR029044">
    <property type="entry name" value="Nucleotide-diphossugar_trans"/>
</dbReference>
<dbReference type="Gene3D" id="1.25.40.10">
    <property type="entry name" value="Tetratricopeptide repeat domain"/>
    <property type="match status" value="1"/>
</dbReference>
<keyword evidence="6" id="KW-1185">Reference proteome</keyword>
<dbReference type="RefSeq" id="WP_379591449.1">
    <property type="nucleotide sequence ID" value="NZ_JBHTKK010000006.1"/>
</dbReference>